<organism evidence="2">
    <name type="scientific">Rhizophora mucronata</name>
    <name type="common">Asiatic mangrove</name>
    <dbReference type="NCBI Taxonomy" id="61149"/>
    <lineage>
        <taxon>Eukaryota</taxon>
        <taxon>Viridiplantae</taxon>
        <taxon>Streptophyta</taxon>
        <taxon>Embryophyta</taxon>
        <taxon>Tracheophyta</taxon>
        <taxon>Spermatophyta</taxon>
        <taxon>Magnoliopsida</taxon>
        <taxon>eudicotyledons</taxon>
        <taxon>Gunneridae</taxon>
        <taxon>Pentapetalae</taxon>
        <taxon>rosids</taxon>
        <taxon>fabids</taxon>
        <taxon>Malpighiales</taxon>
        <taxon>Rhizophoraceae</taxon>
        <taxon>Rhizophora</taxon>
    </lineage>
</organism>
<sequence length="30" mass="3473">MNHIESHRLSLARPLQQSELDSTPNVNQAW</sequence>
<name>A0A2P2PQL3_RHIMU</name>
<reference evidence="2" key="1">
    <citation type="submission" date="2018-02" db="EMBL/GenBank/DDBJ databases">
        <title>Rhizophora mucronata_Transcriptome.</title>
        <authorList>
            <person name="Meera S.P."/>
            <person name="Sreeshan A."/>
            <person name="Augustine A."/>
        </authorList>
    </citation>
    <scope>NUCLEOTIDE SEQUENCE</scope>
    <source>
        <tissue evidence="2">Leaf</tissue>
    </source>
</reference>
<dbReference type="AlphaFoldDB" id="A0A2P2PQL3"/>
<feature type="region of interest" description="Disordered" evidence="1">
    <location>
        <begin position="1"/>
        <end position="30"/>
    </location>
</feature>
<accession>A0A2P2PQL3</accession>
<feature type="compositionally biased region" description="Polar residues" evidence="1">
    <location>
        <begin position="15"/>
        <end position="30"/>
    </location>
</feature>
<proteinExistence type="predicted"/>
<evidence type="ECO:0000256" key="1">
    <source>
        <dbReference type="SAM" id="MobiDB-lite"/>
    </source>
</evidence>
<protein>
    <submittedName>
        <fullName evidence="2">Uncharacterized protein</fullName>
    </submittedName>
</protein>
<dbReference type="EMBL" id="GGEC01076507">
    <property type="protein sequence ID" value="MBX56991.1"/>
    <property type="molecule type" value="Transcribed_RNA"/>
</dbReference>
<evidence type="ECO:0000313" key="2">
    <source>
        <dbReference type="EMBL" id="MBX56991.1"/>
    </source>
</evidence>